<evidence type="ECO:0000313" key="3">
    <source>
        <dbReference type="EMBL" id="THY26956.1"/>
    </source>
</evidence>
<sequence length="152" mass="17697">MATYSKQYKLTTLVRRRSGITEQEFHKYWSEKHPIVVNDWLVRHGVVKYVQVDAFEVLMNHYPAELMSLVQYHTPSEIRNQCEFGQGPSQIAEFDGYVELTVPSIEALKRAFDDPFYKSHVAPDEAVFIDAQGTRRTFGYEEVYINDGKVEK</sequence>
<evidence type="ECO:0000259" key="2">
    <source>
        <dbReference type="Pfam" id="PF07110"/>
    </source>
</evidence>
<dbReference type="InterPro" id="IPR009799">
    <property type="entry name" value="EthD_dom"/>
</dbReference>
<organism evidence="3 4">
    <name type="scientific">Aureobasidium pullulans</name>
    <name type="common">Black yeast</name>
    <name type="synonym">Pullularia pullulans</name>
    <dbReference type="NCBI Taxonomy" id="5580"/>
    <lineage>
        <taxon>Eukaryota</taxon>
        <taxon>Fungi</taxon>
        <taxon>Dikarya</taxon>
        <taxon>Ascomycota</taxon>
        <taxon>Pezizomycotina</taxon>
        <taxon>Dothideomycetes</taxon>
        <taxon>Dothideomycetidae</taxon>
        <taxon>Dothideales</taxon>
        <taxon>Saccotheciaceae</taxon>
        <taxon>Aureobasidium</taxon>
    </lineage>
</organism>
<name>A0A4S9LCA6_AURPU</name>
<dbReference type="Pfam" id="PF07110">
    <property type="entry name" value="EthD"/>
    <property type="match status" value="1"/>
</dbReference>
<comment type="similarity">
    <text evidence="1">Belongs to the tpcK family.</text>
</comment>
<comment type="caution">
    <text evidence="3">The sequence shown here is derived from an EMBL/GenBank/DDBJ whole genome shotgun (WGS) entry which is preliminary data.</text>
</comment>
<protein>
    <recommendedName>
        <fullName evidence="2">EthD domain-containing protein</fullName>
    </recommendedName>
</protein>
<dbReference type="AlphaFoldDB" id="A0A4S9LCA6"/>
<accession>A0A4S9LCA6</accession>
<dbReference type="EMBL" id="QZBD01000136">
    <property type="protein sequence ID" value="THY26956.1"/>
    <property type="molecule type" value="Genomic_DNA"/>
</dbReference>
<dbReference type="Proteomes" id="UP000306584">
    <property type="component" value="Unassembled WGS sequence"/>
</dbReference>
<feature type="domain" description="EthD" evidence="2">
    <location>
        <begin position="18"/>
        <end position="131"/>
    </location>
</feature>
<dbReference type="GO" id="GO:0016491">
    <property type="term" value="F:oxidoreductase activity"/>
    <property type="evidence" value="ECO:0007669"/>
    <property type="project" value="InterPro"/>
</dbReference>
<dbReference type="Gene3D" id="3.30.70.100">
    <property type="match status" value="1"/>
</dbReference>
<dbReference type="InterPro" id="IPR011008">
    <property type="entry name" value="Dimeric_a/b-barrel"/>
</dbReference>
<evidence type="ECO:0000256" key="1">
    <source>
        <dbReference type="ARBA" id="ARBA00005986"/>
    </source>
</evidence>
<dbReference type="SUPFAM" id="SSF54909">
    <property type="entry name" value="Dimeric alpha+beta barrel"/>
    <property type="match status" value="1"/>
</dbReference>
<evidence type="ECO:0000313" key="4">
    <source>
        <dbReference type="Proteomes" id="UP000306584"/>
    </source>
</evidence>
<gene>
    <name evidence="3" type="ORF">D6D01_04261</name>
</gene>
<proteinExistence type="inferred from homology"/>
<reference evidence="3 4" key="1">
    <citation type="submission" date="2018-10" db="EMBL/GenBank/DDBJ databases">
        <title>Fifty Aureobasidium pullulans genomes reveal a recombining polyextremotolerant generalist.</title>
        <authorList>
            <person name="Gostincar C."/>
            <person name="Turk M."/>
            <person name="Zajc J."/>
            <person name="Gunde-Cimerman N."/>
        </authorList>
    </citation>
    <scope>NUCLEOTIDE SEQUENCE [LARGE SCALE GENOMIC DNA]</scope>
    <source>
        <strain evidence="3 4">EXF-6604</strain>
    </source>
</reference>